<accession>A0A6I6NFI3</accession>
<name>A0A6I6NFI3_9ACTN</name>
<dbReference type="GO" id="GO:0051537">
    <property type="term" value="F:2 iron, 2 sulfur cluster binding"/>
    <property type="evidence" value="ECO:0007669"/>
    <property type="project" value="InterPro"/>
</dbReference>
<dbReference type="InterPro" id="IPR024726">
    <property type="entry name" value="FhuF_C"/>
</dbReference>
<dbReference type="Pfam" id="PF06276">
    <property type="entry name" value="FhuF"/>
    <property type="match status" value="1"/>
</dbReference>
<dbReference type="AlphaFoldDB" id="A0A6I6NFI3"/>
<dbReference type="GO" id="GO:0003824">
    <property type="term" value="F:catalytic activity"/>
    <property type="evidence" value="ECO:0007669"/>
    <property type="project" value="UniProtKB-ARBA"/>
</dbReference>
<keyword evidence="4" id="KW-1185">Reference proteome</keyword>
<evidence type="ECO:0000313" key="4">
    <source>
        <dbReference type="Proteomes" id="UP000436138"/>
    </source>
</evidence>
<dbReference type="KEGG" id="sbro:GQF42_38495"/>
<dbReference type="EMBL" id="CP047020">
    <property type="protein sequence ID" value="QHA10082.1"/>
    <property type="molecule type" value="Genomic_DNA"/>
</dbReference>
<proteinExistence type="predicted"/>
<reference evidence="3 4" key="1">
    <citation type="submission" date="2019-12" db="EMBL/GenBank/DDBJ databases">
        <title>Streptomyces sp. strain T44 isolated from rhizosphere soil of Broussonetia papyrifera.</title>
        <authorList>
            <person name="Mo P."/>
        </authorList>
    </citation>
    <scope>NUCLEOTIDE SEQUENCE [LARGE SCALE GENOMIC DNA]</scope>
    <source>
        <strain evidence="3 4">T44</strain>
    </source>
</reference>
<evidence type="ECO:0000259" key="2">
    <source>
        <dbReference type="Pfam" id="PF11575"/>
    </source>
</evidence>
<feature type="domain" description="Ferric siderophore reductase C-terminal" evidence="2">
    <location>
        <begin position="223"/>
        <end position="242"/>
    </location>
</feature>
<dbReference type="Proteomes" id="UP000436138">
    <property type="component" value="Chromosome"/>
</dbReference>
<gene>
    <name evidence="3" type="ORF">GQF42_38495</name>
</gene>
<evidence type="ECO:0000259" key="1">
    <source>
        <dbReference type="Pfam" id="PF06276"/>
    </source>
</evidence>
<sequence length="258" mass="27091">MVLLPFVDLDLDPALAALRPLGGFFALRTAGAAAGPARVELPTLAQTYATAPAHGRGDALASRVVVVTERLRAPEPRVAASLAQQGLAARLWSVALGCAALYGRLPDLDPGLLRWDVRASAPGDLLLTEVRPQPGEPDLASGVLERHLAPLGEALRARYGVAAGLLWGNAGSALGGAARELDRWARAHGRTDVAERARTLTDDLFAHPLLRATGTRTGTAFRRRSCCLYYRVPGGGVCGDCCFNRPPHSSPGTASGRP</sequence>
<dbReference type="Pfam" id="PF11575">
    <property type="entry name" value="FhuF_C"/>
    <property type="match status" value="1"/>
</dbReference>
<organism evidence="3 4">
    <name type="scientific">Streptomyces broussonetiae</name>
    <dbReference type="NCBI Taxonomy" id="2686304"/>
    <lineage>
        <taxon>Bacteria</taxon>
        <taxon>Bacillati</taxon>
        <taxon>Actinomycetota</taxon>
        <taxon>Actinomycetes</taxon>
        <taxon>Kitasatosporales</taxon>
        <taxon>Streptomycetaceae</taxon>
        <taxon>Streptomyces</taxon>
    </lineage>
</organism>
<dbReference type="InterPro" id="IPR022770">
    <property type="entry name" value="IucA/IucC-like_C"/>
</dbReference>
<evidence type="ECO:0000313" key="3">
    <source>
        <dbReference type="EMBL" id="QHA10082.1"/>
    </source>
</evidence>
<feature type="domain" description="Aerobactin siderophore biosynthesis IucA/IucC-like C-terminal" evidence="1">
    <location>
        <begin position="135"/>
        <end position="201"/>
    </location>
</feature>
<dbReference type="RefSeq" id="WP_158931096.1">
    <property type="nucleotide sequence ID" value="NZ_CP047020.1"/>
</dbReference>
<protein>
    <submittedName>
        <fullName evidence="3">Ferric iron reductase</fullName>
    </submittedName>
</protein>